<comment type="pathway">
    <text evidence="5">Cofactor biosynthesis; nicotinate biosynthesis; nicotinate from nicotinamide: step 1/1.</text>
</comment>
<dbReference type="PANTHER" id="PTHR11080">
    <property type="entry name" value="PYRAZINAMIDASE/NICOTINAMIDASE"/>
    <property type="match status" value="1"/>
</dbReference>
<organism evidence="9 10">
    <name type="scientific">Nakamurella aerolata</name>
    <dbReference type="NCBI Taxonomy" id="1656892"/>
    <lineage>
        <taxon>Bacteria</taxon>
        <taxon>Bacillati</taxon>
        <taxon>Actinomycetota</taxon>
        <taxon>Actinomycetes</taxon>
        <taxon>Nakamurellales</taxon>
        <taxon>Nakamurellaceae</taxon>
        <taxon>Nakamurella</taxon>
    </lineage>
</organism>
<dbReference type="GO" id="GO:0046872">
    <property type="term" value="F:metal ion binding"/>
    <property type="evidence" value="ECO:0007669"/>
    <property type="project" value="UniProtKB-KW"/>
</dbReference>
<reference evidence="9 10" key="1">
    <citation type="submission" date="2020-05" db="EMBL/GenBank/DDBJ databases">
        <title>Nakamurella sp. DB0629 isolated from air conditioner.</title>
        <authorList>
            <person name="Kim D.H."/>
            <person name="Kim D.-U."/>
        </authorList>
    </citation>
    <scope>NUCLEOTIDE SEQUENCE [LARGE SCALE GENOMIC DNA]</scope>
    <source>
        <strain evidence="9 10">DB0629</strain>
    </source>
</reference>
<dbReference type="InterPro" id="IPR000868">
    <property type="entry name" value="Isochorismatase-like_dom"/>
</dbReference>
<dbReference type="InterPro" id="IPR036380">
    <property type="entry name" value="Isochorismatase-like_sf"/>
</dbReference>
<name>A0A849ABC1_9ACTN</name>
<proteinExistence type="inferred from homology"/>
<evidence type="ECO:0000256" key="2">
    <source>
        <dbReference type="ARBA" id="ARBA00022642"/>
    </source>
</evidence>
<dbReference type="InterPro" id="IPR052347">
    <property type="entry name" value="Isochorismatase_Nicotinamidase"/>
</dbReference>
<dbReference type="AlphaFoldDB" id="A0A849ABC1"/>
<dbReference type="EC" id="3.5.1.19" evidence="6"/>
<comment type="caution">
    <text evidence="9">The sequence shown here is derived from an EMBL/GenBank/DDBJ whole genome shotgun (WGS) entry which is preliminary data.</text>
</comment>
<evidence type="ECO:0000256" key="3">
    <source>
        <dbReference type="ARBA" id="ARBA00022723"/>
    </source>
</evidence>
<dbReference type="Proteomes" id="UP000562984">
    <property type="component" value="Unassembled WGS sequence"/>
</dbReference>
<keyword evidence="10" id="KW-1185">Reference proteome</keyword>
<evidence type="ECO:0000256" key="7">
    <source>
        <dbReference type="ARBA" id="ARBA00043224"/>
    </source>
</evidence>
<dbReference type="EMBL" id="JABEND010000011">
    <property type="protein sequence ID" value="NNG37237.1"/>
    <property type="molecule type" value="Genomic_DNA"/>
</dbReference>
<evidence type="ECO:0000313" key="9">
    <source>
        <dbReference type="EMBL" id="NNG37237.1"/>
    </source>
</evidence>
<keyword evidence="2" id="KW-0662">Pyridine nucleotide biosynthesis</keyword>
<dbReference type="Pfam" id="PF00857">
    <property type="entry name" value="Isochorismatase"/>
    <property type="match status" value="1"/>
</dbReference>
<keyword evidence="4" id="KW-0378">Hydrolase</keyword>
<dbReference type="SUPFAM" id="SSF52499">
    <property type="entry name" value="Isochorismatase-like hydrolases"/>
    <property type="match status" value="1"/>
</dbReference>
<evidence type="ECO:0000256" key="6">
    <source>
        <dbReference type="ARBA" id="ARBA00039017"/>
    </source>
</evidence>
<dbReference type="Gene3D" id="3.40.50.850">
    <property type="entry name" value="Isochorismatase-like"/>
    <property type="match status" value="1"/>
</dbReference>
<evidence type="ECO:0000313" key="10">
    <source>
        <dbReference type="Proteomes" id="UP000562984"/>
    </source>
</evidence>
<feature type="domain" description="Isochorismatase-like" evidence="8">
    <location>
        <begin position="13"/>
        <end position="199"/>
    </location>
</feature>
<evidence type="ECO:0000259" key="8">
    <source>
        <dbReference type="Pfam" id="PF00857"/>
    </source>
</evidence>
<evidence type="ECO:0000256" key="4">
    <source>
        <dbReference type="ARBA" id="ARBA00022801"/>
    </source>
</evidence>
<dbReference type="PANTHER" id="PTHR11080:SF2">
    <property type="entry name" value="LD05707P"/>
    <property type="match status" value="1"/>
</dbReference>
<dbReference type="GO" id="GO:0019363">
    <property type="term" value="P:pyridine nucleotide biosynthetic process"/>
    <property type="evidence" value="ECO:0007669"/>
    <property type="project" value="UniProtKB-KW"/>
</dbReference>
<comment type="similarity">
    <text evidence="1">Belongs to the isochorismatase family.</text>
</comment>
<sequence>MSEPTEQRYHSGAALVVVDMQHDFADPDGSLYVRGGDQLAEPIAAEIAAARAAGARVVFTQDWHPEHTPHFATDGGLWPVHCVMGTPGAEFVPGLDPAGAPEPVVRKGSGPEDGYSGFSVRNLDTGAVHATELAGLLDGVSELTVVGLAGDWCVKATAVDAAEQDFAVRVPLALTAFVELNPGDTDRAIDEMRAAGVAVD</sequence>
<evidence type="ECO:0000256" key="5">
    <source>
        <dbReference type="ARBA" id="ARBA00037900"/>
    </source>
</evidence>
<dbReference type="GO" id="GO:0008936">
    <property type="term" value="F:nicotinamidase activity"/>
    <property type="evidence" value="ECO:0007669"/>
    <property type="project" value="UniProtKB-EC"/>
</dbReference>
<gene>
    <name evidence="9" type="ORF">HKD39_16305</name>
</gene>
<accession>A0A849ABC1</accession>
<dbReference type="RefSeq" id="WP_171200935.1">
    <property type="nucleotide sequence ID" value="NZ_JABEND010000011.1"/>
</dbReference>
<keyword evidence="3" id="KW-0479">Metal-binding</keyword>
<protein>
    <recommendedName>
        <fullName evidence="6">nicotinamidase</fullName>
        <ecNumber evidence="6">3.5.1.19</ecNumber>
    </recommendedName>
    <alternativeName>
        <fullName evidence="7">Nicotinamide deamidase</fullName>
    </alternativeName>
</protein>
<evidence type="ECO:0000256" key="1">
    <source>
        <dbReference type="ARBA" id="ARBA00006336"/>
    </source>
</evidence>